<accession>A0A0S4LD98</accession>
<evidence type="ECO:0000313" key="10">
    <source>
        <dbReference type="Proteomes" id="UP000198736"/>
    </source>
</evidence>
<dbReference type="GO" id="GO:0004526">
    <property type="term" value="F:ribonuclease P activity"/>
    <property type="evidence" value="ECO:0007669"/>
    <property type="project" value="UniProtKB-UniRule"/>
</dbReference>
<dbReference type="AlphaFoldDB" id="A0A0S4LD98"/>
<dbReference type="InterPro" id="IPR014721">
    <property type="entry name" value="Ribsml_uS5_D2-typ_fold_subgr"/>
</dbReference>
<dbReference type="PANTHER" id="PTHR33992:SF1">
    <property type="entry name" value="RIBONUCLEASE P PROTEIN COMPONENT"/>
    <property type="match status" value="1"/>
</dbReference>
<dbReference type="RefSeq" id="WP_090895868.1">
    <property type="nucleotide sequence ID" value="NZ_CZPZ01000009.1"/>
</dbReference>
<comment type="similarity">
    <text evidence="6">Belongs to the RnpA family.</text>
</comment>
<evidence type="ECO:0000256" key="5">
    <source>
        <dbReference type="ARBA" id="ARBA00022884"/>
    </source>
</evidence>
<comment type="subunit">
    <text evidence="6">Consists of a catalytic RNA component (M1 or rnpB) and a protein subunit.</text>
</comment>
<keyword evidence="1 6" id="KW-0819">tRNA processing</keyword>
<dbReference type="OrthoDB" id="9810867at2"/>
<dbReference type="EC" id="3.1.26.5" evidence="6 7"/>
<dbReference type="PANTHER" id="PTHR33992">
    <property type="entry name" value="RIBONUCLEASE P PROTEIN COMPONENT"/>
    <property type="match status" value="1"/>
</dbReference>
<evidence type="ECO:0000256" key="4">
    <source>
        <dbReference type="ARBA" id="ARBA00022801"/>
    </source>
</evidence>
<keyword evidence="3 6" id="KW-0255">Endonuclease</keyword>
<protein>
    <recommendedName>
        <fullName evidence="6 7">Ribonuclease P protein component</fullName>
        <shortName evidence="6">RNase P protein</shortName>
        <shortName evidence="6">RNaseP protein</shortName>
        <ecNumber evidence="6 7">3.1.26.5</ecNumber>
    </recommendedName>
    <alternativeName>
        <fullName evidence="6">Protein C5</fullName>
    </alternativeName>
</protein>
<feature type="region of interest" description="Disordered" evidence="8">
    <location>
        <begin position="1"/>
        <end position="20"/>
    </location>
</feature>
<evidence type="ECO:0000256" key="6">
    <source>
        <dbReference type="HAMAP-Rule" id="MF_00227"/>
    </source>
</evidence>
<evidence type="ECO:0000256" key="2">
    <source>
        <dbReference type="ARBA" id="ARBA00022722"/>
    </source>
</evidence>
<evidence type="ECO:0000256" key="8">
    <source>
        <dbReference type="SAM" id="MobiDB-lite"/>
    </source>
</evidence>
<evidence type="ECO:0000256" key="7">
    <source>
        <dbReference type="NCBIfam" id="TIGR00188"/>
    </source>
</evidence>
<keyword evidence="4 6" id="KW-0378">Hydrolase</keyword>
<dbReference type="GO" id="GO:0042781">
    <property type="term" value="F:3'-tRNA processing endoribonuclease activity"/>
    <property type="evidence" value="ECO:0007669"/>
    <property type="project" value="TreeGrafter"/>
</dbReference>
<gene>
    <name evidence="6 9" type="primary">rnpA</name>
    <name evidence="9" type="ORF">COMA2_170094</name>
</gene>
<dbReference type="InterPro" id="IPR000100">
    <property type="entry name" value="RNase_P"/>
</dbReference>
<keyword evidence="2 6" id="KW-0540">Nuclease</keyword>
<organism evidence="9 10">
    <name type="scientific">Candidatus Nitrospira nitrificans</name>
    <dbReference type="NCBI Taxonomy" id="1742973"/>
    <lineage>
        <taxon>Bacteria</taxon>
        <taxon>Pseudomonadati</taxon>
        <taxon>Nitrospirota</taxon>
        <taxon>Nitrospiria</taxon>
        <taxon>Nitrospirales</taxon>
        <taxon>Nitrospiraceae</taxon>
        <taxon>Nitrospira</taxon>
    </lineage>
</organism>
<dbReference type="STRING" id="1742973.COMA2_170094"/>
<dbReference type="Proteomes" id="UP000198736">
    <property type="component" value="Unassembled WGS sequence"/>
</dbReference>
<comment type="function">
    <text evidence="6">RNaseP catalyzes the removal of the 5'-leader sequence from pre-tRNA to produce the mature 5'-terminus. It can also cleave other RNA substrates such as 4.5S RNA. The protein component plays an auxiliary but essential role in vivo by binding to the 5'-leader sequence and broadening the substrate specificity of the ribozyme.</text>
</comment>
<proteinExistence type="inferred from homology"/>
<keyword evidence="5 6" id="KW-0694">RNA-binding</keyword>
<dbReference type="InterPro" id="IPR020568">
    <property type="entry name" value="Ribosomal_Su5_D2-typ_SF"/>
</dbReference>
<evidence type="ECO:0000256" key="3">
    <source>
        <dbReference type="ARBA" id="ARBA00022759"/>
    </source>
</evidence>
<keyword evidence="10" id="KW-1185">Reference proteome</keyword>
<reference evidence="10" key="1">
    <citation type="submission" date="2015-10" db="EMBL/GenBank/DDBJ databases">
        <authorList>
            <person name="Luecker S."/>
            <person name="Luecker S."/>
        </authorList>
    </citation>
    <scope>NUCLEOTIDE SEQUENCE [LARGE SCALE GENOMIC DNA]</scope>
</reference>
<dbReference type="GO" id="GO:0001682">
    <property type="term" value="P:tRNA 5'-leader removal"/>
    <property type="evidence" value="ECO:0007669"/>
    <property type="project" value="UniProtKB-UniRule"/>
</dbReference>
<dbReference type="Gene3D" id="3.30.230.10">
    <property type="match status" value="1"/>
</dbReference>
<dbReference type="Pfam" id="PF00825">
    <property type="entry name" value="Ribonuclease_P"/>
    <property type="match status" value="1"/>
</dbReference>
<dbReference type="GO" id="GO:0000049">
    <property type="term" value="F:tRNA binding"/>
    <property type="evidence" value="ECO:0007669"/>
    <property type="project" value="UniProtKB-UniRule"/>
</dbReference>
<evidence type="ECO:0000256" key="1">
    <source>
        <dbReference type="ARBA" id="ARBA00022694"/>
    </source>
</evidence>
<dbReference type="GO" id="GO:0030677">
    <property type="term" value="C:ribonuclease P complex"/>
    <property type="evidence" value="ECO:0007669"/>
    <property type="project" value="TreeGrafter"/>
</dbReference>
<dbReference type="NCBIfam" id="TIGR00188">
    <property type="entry name" value="rnpA"/>
    <property type="match status" value="1"/>
</dbReference>
<dbReference type="HAMAP" id="MF_00227">
    <property type="entry name" value="RNase_P"/>
    <property type="match status" value="1"/>
</dbReference>
<evidence type="ECO:0000313" key="9">
    <source>
        <dbReference type="EMBL" id="CUS34605.1"/>
    </source>
</evidence>
<comment type="catalytic activity">
    <reaction evidence="6">
        <text>Endonucleolytic cleavage of RNA, removing 5'-extranucleotides from tRNA precursor.</text>
        <dbReference type="EC" id="3.1.26.5"/>
    </reaction>
</comment>
<name>A0A0S4LD98_9BACT</name>
<sequence length="132" mass="15027">MGCGEETPPCPMTPNTHRGDGIFLRSSRDIQIVKQHGRRMSTGLFNLLAYKMDDAPSRVGIIVGKRFGNAVRRNRAKRVFRELVRQLYPDLVAGRGLLVFPKRDALLQSREGLVQAWRTSLERLHLLRSRAC</sequence>
<dbReference type="SUPFAM" id="SSF54211">
    <property type="entry name" value="Ribosomal protein S5 domain 2-like"/>
    <property type="match status" value="1"/>
</dbReference>
<dbReference type="EMBL" id="CZPZ01000009">
    <property type="protein sequence ID" value="CUS34605.1"/>
    <property type="molecule type" value="Genomic_DNA"/>
</dbReference>